<gene>
    <name evidence="2" type="ORF">AWC16_20080</name>
</gene>
<organism evidence="2 3">
    <name type="scientific">Mycolicibacter longobardus</name>
    <dbReference type="NCBI Taxonomy" id="1108812"/>
    <lineage>
        <taxon>Bacteria</taxon>
        <taxon>Bacillati</taxon>
        <taxon>Actinomycetota</taxon>
        <taxon>Actinomycetes</taxon>
        <taxon>Mycobacteriales</taxon>
        <taxon>Mycobacteriaceae</taxon>
        <taxon>Mycolicibacter</taxon>
    </lineage>
</organism>
<protein>
    <submittedName>
        <fullName evidence="2">Uncharacterized protein</fullName>
    </submittedName>
</protein>
<dbReference type="OrthoDB" id="4628990at2"/>
<evidence type="ECO:0000313" key="3">
    <source>
        <dbReference type="Proteomes" id="UP000193866"/>
    </source>
</evidence>
<dbReference type="STRING" id="1108812.AWC16_20080"/>
<keyword evidence="3" id="KW-1185">Reference proteome</keyword>
<reference evidence="2 3" key="1">
    <citation type="submission" date="2016-01" db="EMBL/GenBank/DDBJ databases">
        <title>The new phylogeny of the genus Mycobacterium.</title>
        <authorList>
            <person name="Tarcisio F."/>
            <person name="Conor M."/>
            <person name="Antonella G."/>
            <person name="Elisabetta G."/>
            <person name="Giulia F.S."/>
            <person name="Sara T."/>
            <person name="Anna F."/>
            <person name="Clotilde B."/>
            <person name="Roberto B."/>
            <person name="Veronica D.S."/>
            <person name="Fabio R."/>
            <person name="Monica P."/>
            <person name="Olivier J."/>
            <person name="Enrico T."/>
            <person name="Nicola S."/>
        </authorList>
    </citation>
    <scope>NUCLEOTIDE SEQUENCE [LARGE SCALE GENOMIC DNA]</scope>
    <source>
        <strain evidence="2 3">DSM 45394</strain>
    </source>
</reference>
<dbReference type="AlphaFoldDB" id="A0A1X1YAB8"/>
<dbReference type="Proteomes" id="UP000193866">
    <property type="component" value="Unassembled WGS sequence"/>
</dbReference>
<feature type="region of interest" description="Disordered" evidence="1">
    <location>
        <begin position="1"/>
        <end position="21"/>
    </location>
</feature>
<name>A0A1X1YAB8_9MYCO</name>
<feature type="region of interest" description="Disordered" evidence="1">
    <location>
        <begin position="52"/>
        <end position="75"/>
    </location>
</feature>
<evidence type="ECO:0000313" key="2">
    <source>
        <dbReference type="EMBL" id="ORW08038.1"/>
    </source>
</evidence>
<evidence type="ECO:0000256" key="1">
    <source>
        <dbReference type="SAM" id="MobiDB-lite"/>
    </source>
</evidence>
<dbReference type="RefSeq" id="WP_085266323.1">
    <property type="nucleotide sequence ID" value="NZ_LQPG01000039.1"/>
</dbReference>
<sequence>MPSKHRYPAITPRPAPELRDRAKQAVSEVNSSLNRHIIEFLRWLVGDTDELPERPARRIPPMGPETINRKDHEDG</sequence>
<comment type="caution">
    <text evidence="2">The sequence shown here is derived from an EMBL/GenBank/DDBJ whole genome shotgun (WGS) entry which is preliminary data.</text>
</comment>
<proteinExistence type="predicted"/>
<accession>A0A1X1YAB8</accession>
<dbReference type="EMBL" id="LQPG01000039">
    <property type="protein sequence ID" value="ORW08038.1"/>
    <property type="molecule type" value="Genomic_DNA"/>
</dbReference>